<dbReference type="Gene3D" id="3.40.50.1110">
    <property type="entry name" value="SGNH hydrolase"/>
    <property type="match status" value="1"/>
</dbReference>
<name>A0A2J5HZG7_9EURO</name>
<dbReference type="PANTHER" id="PTHR37981">
    <property type="entry name" value="LIPASE 2"/>
    <property type="match status" value="1"/>
</dbReference>
<evidence type="ECO:0000256" key="2">
    <source>
        <dbReference type="SAM" id="SignalP"/>
    </source>
</evidence>
<dbReference type="OrthoDB" id="1896086at2759"/>
<gene>
    <name evidence="4" type="ORF">BDW42DRAFT_165841</name>
</gene>
<organism evidence="4 5">
    <name type="scientific">Aspergillus taichungensis</name>
    <dbReference type="NCBI Taxonomy" id="482145"/>
    <lineage>
        <taxon>Eukaryota</taxon>
        <taxon>Fungi</taxon>
        <taxon>Dikarya</taxon>
        <taxon>Ascomycota</taxon>
        <taxon>Pezizomycotina</taxon>
        <taxon>Eurotiomycetes</taxon>
        <taxon>Eurotiomycetidae</taxon>
        <taxon>Eurotiales</taxon>
        <taxon>Aspergillaceae</taxon>
        <taxon>Aspergillus</taxon>
        <taxon>Aspergillus subgen. Circumdati</taxon>
    </lineage>
</organism>
<feature type="chain" id="PRO_5014352170" evidence="2">
    <location>
        <begin position="25"/>
        <end position="393"/>
    </location>
</feature>
<evidence type="ECO:0000313" key="5">
    <source>
        <dbReference type="Proteomes" id="UP000235023"/>
    </source>
</evidence>
<dbReference type="CDD" id="cd01823">
    <property type="entry name" value="SEST_like"/>
    <property type="match status" value="1"/>
</dbReference>
<sequence>MVHLRQGSAVALLLAGWHIATSSAAGIPLNRREDVSIGDFSYIKKFAAIGDSYSSGVGAGSVLKGKDDEKCSRYDESYPSRLNEDARMGGADGHEFTYLGCLGDKTPEILDQAKKLGDDMDLITISGSGNDLGFSNIVQGCIYQWAVYSNCDKAIKKAEDVLASDELESRVNDILKEAKSHLSSKGSIYWTGYGTFFNSHTSACDKIKWNLLPEFNPQFLTQDFRHKVNKLVLDLNSKLKQLVTDGGATFVDYEQYSQDWFGRFCDDGVDETQVYDQKDENRGRWNDMWFQMTWSEGDLKKRGIEMKRKRSPKSDDTMDDYQPMKGDFELVERMGIPDSISKVFHPTPMTHEFISNVIFTLMTEKQAKDHGIDASLETPSIDDTENCSSKDIN</sequence>
<evidence type="ECO:0000256" key="1">
    <source>
        <dbReference type="SAM" id="MobiDB-lite"/>
    </source>
</evidence>
<dbReference type="Pfam" id="PF13472">
    <property type="entry name" value="Lipase_GDSL_2"/>
    <property type="match status" value="1"/>
</dbReference>
<dbReference type="SUPFAM" id="SSF52266">
    <property type="entry name" value="SGNH hydrolase"/>
    <property type="match status" value="1"/>
</dbReference>
<dbReference type="PANTHER" id="PTHR37981:SF1">
    <property type="entry name" value="SGNH HYDROLASE-TYPE ESTERASE DOMAIN-CONTAINING PROTEIN"/>
    <property type="match status" value="1"/>
</dbReference>
<dbReference type="Proteomes" id="UP000235023">
    <property type="component" value="Unassembled WGS sequence"/>
</dbReference>
<dbReference type="AlphaFoldDB" id="A0A2J5HZG7"/>
<protein>
    <submittedName>
        <fullName evidence="4">SGNH hydrolase</fullName>
    </submittedName>
</protein>
<reference evidence="5" key="1">
    <citation type="submission" date="2017-12" db="EMBL/GenBank/DDBJ databases">
        <authorList>
            <consortium name="DOE Joint Genome Institute"/>
            <person name="Mondo S.J."/>
            <person name="Kjaerbolling I."/>
            <person name="Vesth T.C."/>
            <person name="Frisvad J.C."/>
            <person name="Nybo J.L."/>
            <person name="Theobald S."/>
            <person name="Kuo A."/>
            <person name="Bowyer P."/>
            <person name="Matsuda Y."/>
            <person name="Lyhne E.K."/>
            <person name="Kogle M.E."/>
            <person name="Clum A."/>
            <person name="Lipzen A."/>
            <person name="Salamov A."/>
            <person name="Ngan C.Y."/>
            <person name="Daum C."/>
            <person name="Chiniquy J."/>
            <person name="Barry K."/>
            <person name="LaButti K."/>
            <person name="Haridas S."/>
            <person name="Simmons B.A."/>
            <person name="Magnuson J.K."/>
            <person name="Mortensen U.H."/>
            <person name="Larsen T.O."/>
            <person name="Grigoriev I.V."/>
            <person name="Baker S.E."/>
            <person name="Andersen M.R."/>
            <person name="Nordberg H.P."/>
            <person name="Cantor M.N."/>
            <person name="Hua S.X."/>
        </authorList>
    </citation>
    <scope>NUCLEOTIDE SEQUENCE [LARGE SCALE GENOMIC DNA]</scope>
    <source>
        <strain evidence="5">IBT 19404</strain>
    </source>
</reference>
<keyword evidence="4" id="KW-0378">Hydrolase</keyword>
<evidence type="ECO:0000259" key="3">
    <source>
        <dbReference type="Pfam" id="PF13472"/>
    </source>
</evidence>
<dbReference type="GO" id="GO:0016788">
    <property type="term" value="F:hydrolase activity, acting on ester bonds"/>
    <property type="evidence" value="ECO:0007669"/>
    <property type="project" value="InterPro"/>
</dbReference>
<keyword evidence="5" id="KW-1185">Reference proteome</keyword>
<dbReference type="InterPro" id="IPR037460">
    <property type="entry name" value="SEST-like"/>
</dbReference>
<dbReference type="InterPro" id="IPR036514">
    <property type="entry name" value="SGNH_hydro_sf"/>
</dbReference>
<keyword evidence="2" id="KW-0732">Signal</keyword>
<feature type="domain" description="SGNH hydrolase-type esterase" evidence="3">
    <location>
        <begin position="48"/>
        <end position="267"/>
    </location>
</feature>
<dbReference type="InterPro" id="IPR013830">
    <property type="entry name" value="SGNH_hydro"/>
</dbReference>
<dbReference type="EMBL" id="KZ559523">
    <property type="protein sequence ID" value="PLN82875.1"/>
    <property type="molecule type" value="Genomic_DNA"/>
</dbReference>
<feature type="region of interest" description="Disordered" evidence="1">
    <location>
        <begin position="371"/>
        <end position="393"/>
    </location>
</feature>
<feature type="signal peptide" evidence="2">
    <location>
        <begin position="1"/>
        <end position="24"/>
    </location>
</feature>
<accession>A0A2J5HZG7</accession>
<evidence type="ECO:0000313" key="4">
    <source>
        <dbReference type="EMBL" id="PLN82875.1"/>
    </source>
</evidence>
<dbReference type="GO" id="GO:0006629">
    <property type="term" value="P:lipid metabolic process"/>
    <property type="evidence" value="ECO:0007669"/>
    <property type="project" value="TreeGrafter"/>
</dbReference>
<proteinExistence type="predicted"/>